<evidence type="ECO:0000313" key="2">
    <source>
        <dbReference type="EMBL" id="KAJ7779999.1"/>
    </source>
</evidence>
<name>A0AAD7NXM4_9AGAR</name>
<feature type="compositionally biased region" description="Polar residues" evidence="1">
    <location>
        <begin position="120"/>
        <end position="132"/>
    </location>
</feature>
<feature type="region of interest" description="Disordered" evidence="1">
    <location>
        <begin position="117"/>
        <end position="146"/>
    </location>
</feature>
<proteinExistence type="predicted"/>
<dbReference type="EMBL" id="JARKIB010000005">
    <property type="protein sequence ID" value="KAJ7779999.1"/>
    <property type="molecule type" value="Genomic_DNA"/>
</dbReference>
<reference evidence="2" key="1">
    <citation type="submission" date="2023-03" db="EMBL/GenBank/DDBJ databases">
        <title>Massive genome expansion in bonnet fungi (Mycena s.s.) driven by repeated elements and novel gene families across ecological guilds.</title>
        <authorList>
            <consortium name="Lawrence Berkeley National Laboratory"/>
            <person name="Harder C.B."/>
            <person name="Miyauchi S."/>
            <person name="Viragh M."/>
            <person name="Kuo A."/>
            <person name="Thoen E."/>
            <person name="Andreopoulos B."/>
            <person name="Lu D."/>
            <person name="Skrede I."/>
            <person name="Drula E."/>
            <person name="Henrissat B."/>
            <person name="Morin E."/>
            <person name="Kohler A."/>
            <person name="Barry K."/>
            <person name="LaButti K."/>
            <person name="Morin E."/>
            <person name="Salamov A."/>
            <person name="Lipzen A."/>
            <person name="Mereny Z."/>
            <person name="Hegedus B."/>
            <person name="Baldrian P."/>
            <person name="Stursova M."/>
            <person name="Weitz H."/>
            <person name="Taylor A."/>
            <person name="Grigoriev I.V."/>
            <person name="Nagy L.G."/>
            <person name="Martin F."/>
            <person name="Kauserud H."/>
        </authorList>
    </citation>
    <scope>NUCLEOTIDE SEQUENCE</scope>
    <source>
        <strain evidence="2">CBHHK182m</strain>
    </source>
</reference>
<gene>
    <name evidence="2" type="ORF">B0H16DRAFT_1448420</name>
</gene>
<evidence type="ECO:0000256" key="1">
    <source>
        <dbReference type="SAM" id="MobiDB-lite"/>
    </source>
</evidence>
<protein>
    <submittedName>
        <fullName evidence="2">Uncharacterized protein</fullName>
    </submittedName>
</protein>
<organism evidence="2 3">
    <name type="scientific">Mycena metata</name>
    <dbReference type="NCBI Taxonomy" id="1033252"/>
    <lineage>
        <taxon>Eukaryota</taxon>
        <taxon>Fungi</taxon>
        <taxon>Dikarya</taxon>
        <taxon>Basidiomycota</taxon>
        <taxon>Agaricomycotina</taxon>
        <taxon>Agaricomycetes</taxon>
        <taxon>Agaricomycetidae</taxon>
        <taxon>Agaricales</taxon>
        <taxon>Marasmiineae</taxon>
        <taxon>Mycenaceae</taxon>
        <taxon>Mycena</taxon>
    </lineage>
</organism>
<keyword evidence="3" id="KW-1185">Reference proteome</keyword>
<dbReference type="AlphaFoldDB" id="A0AAD7NXM4"/>
<accession>A0AAD7NXM4</accession>
<dbReference type="Proteomes" id="UP001215598">
    <property type="component" value="Unassembled WGS sequence"/>
</dbReference>
<sequence length="324" mass="34905">MDDFAEVIAAIKLCGQPLIADKSVYTLVAHTIEVVDSDDAGAFTEYAHELEERIKQTAKKLDMEVAGHSEVVAVTPRAVDVGASVPQSPLHVSVTGGYSHLGEVAVFFFVPAPSKETDARQSTNMTPQNRAMDSTRPLPTRGGERAPITALSYGDGLTDRGGKPALEGATLAQEAPIQRVELGGGADSGVQRGCRANERREQRTILALRDRNSEVLVVASVIDDVIVGGMKVPAVDAVPPEEELTARRENVEILGQTEIVGRCEEAGREGTGHGTGRALEDFVELIEIRIPHKWLQQCALVDGEKVLDEVARVMALKKKKKVRC</sequence>
<comment type="caution">
    <text evidence="2">The sequence shown here is derived from an EMBL/GenBank/DDBJ whole genome shotgun (WGS) entry which is preliminary data.</text>
</comment>
<evidence type="ECO:0000313" key="3">
    <source>
        <dbReference type="Proteomes" id="UP001215598"/>
    </source>
</evidence>